<reference evidence="5 6" key="1">
    <citation type="submission" date="2016-10" db="EMBL/GenBank/DDBJ databases">
        <authorList>
            <person name="de Groot N.N."/>
        </authorList>
    </citation>
    <scope>NUCLEOTIDE SEQUENCE [LARGE SCALE GENOMIC DNA]</scope>
    <source>
        <strain evidence="3 5">CGMCC 1.9095</strain>
        <strain evidence="2 6">DSM 22558</strain>
    </source>
</reference>
<evidence type="ECO:0000313" key="7">
    <source>
        <dbReference type="Proteomes" id="UP000305198"/>
    </source>
</evidence>
<keyword evidence="5" id="KW-1185">Reference proteome</keyword>
<dbReference type="STRING" id="653930.SAMN05216589_0192"/>
<dbReference type="Proteomes" id="UP000186904">
    <property type="component" value="Unassembled WGS sequence"/>
</dbReference>
<evidence type="ECO:0000313" key="4">
    <source>
        <dbReference type="EMBL" id="TKA89541.1"/>
    </source>
</evidence>
<evidence type="ECO:0000313" key="6">
    <source>
        <dbReference type="Proteomes" id="UP000186904"/>
    </source>
</evidence>
<dbReference type="PANTHER" id="PTHR15020:SF50">
    <property type="entry name" value="UPF0659 PROTEIN YMR090W"/>
    <property type="match status" value="1"/>
</dbReference>
<name>A0A1I4KVT3_9GAMM</name>
<evidence type="ECO:0000259" key="1">
    <source>
        <dbReference type="Pfam" id="PF13460"/>
    </source>
</evidence>
<sequence>MQKIFIIGGAGKVGRYLARQLAQRGHEARTLHRNAQQTDELQALGAVPVQGNLLELDADGLAALIGDSDAVVFTAGAGGKGGPQMTNAIDGQGLELAVAAAQQAGVQRFLLVSAFPEAGRNKVVSDTFENYMAVKKRADVHLAESDLDWVILRPGTLLDSPGTGKVRAGLAIPYGDVPREDVAATLLALIEQPAVNRMIVELTGGDTPVADAIHSLVSG</sequence>
<dbReference type="Pfam" id="PF13460">
    <property type="entry name" value="NAD_binding_10"/>
    <property type="match status" value="1"/>
</dbReference>
<evidence type="ECO:0000313" key="2">
    <source>
        <dbReference type="EMBL" id="SER32381.1"/>
    </source>
</evidence>
<dbReference type="EMBL" id="FOUA01000001">
    <property type="protein sequence ID" value="SFL82855.1"/>
    <property type="molecule type" value="Genomic_DNA"/>
</dbReference>
<dbReference type="Proteomes" id="UP000186599">
    <property type="component" value="Unassembled WGS sequence"/>
</dbReference>
<proteinExistence type="predicted"/>
<dbReference type="Proteomes" id="UP000305198">
    <property type="component" value="Unassembled WGS sequence"/>
</dbReference>
<accession>A0A1I4KVT3</accession>
<protein>
    <submittedName>
        <fullName evidence="4">NAD-dependent epimerase/dehydratase family protein</fullName>
    </submittedName>
    <submittedName>
        <fullName evidence="3">Nucleoside-diphosphate-sugar epimerase</fullName>
    </submittedName>
</protein>
<dbReference type="PANTHER" id="PTHR15020">
    <property type="entry name" value="FLAVIN REDUCTASE-RELATED"/>
    <property type="match status" value="1"/>
</dbReference>
<dbReference type="Gene3D" id="3.40.50.720">
    <property type="entry name" value="NAD(P)-binding Rossmann-like Domain"/>
    <property type="match status" value="1"/>
</dbReference>
<dbReference type="InterPro" id="IPR016040">
    <property type="entry name" value="NAD(P)-bd_dom"/>
</dbReference>
<organism evidence="3 5">
    <name type="scientific">Halopseudomonas bauzanensis</name>
    <dbReference type="NCBI Taxonomy" id="653930"/>
    <lineage>
        <taxon>Bacteria</taxon>
        <taxon>Pseudomonadati</taxon>
        <taxon>Pseudomonadota</taxon>
        <taxon>Gammaproteobacteria</taxon>
        <taxon>Pseudomonadales</taxon>
        <taxon>Pseudomonadaceae</taxon>
        <taxon>Halopseudomonas</taxon>
    </lineage>
</organism>
<dbReference type="EMBL" id="SWAV01000008">
    <property type="protein sequence ID" value="TKA89541.1"/>
    <property type="molecule type" value="Genomic_DNA"/>
</dbReference>
<feature type="domain" description="NAD(P)-binding" evidence="1">
    <location>
        <begin position="8"/>
        <end position="193"/>
    </location>
</feature>
<dbReference type="OrthoDB" id="9803892at2"/>
<evidence type="ECO:0000313" key="5">
    <source>
        <dbReference type="Proteomes" id="UP000186599"/>
    </source>
</evidence>
<reference evidence="4 7" key="2">
    <citation type="submission" date="2019-04" db="EMBL/GenBank/DDBJ databases">
        <title>Crypto-aerobic microbial life in anoxic (sulfidic) marine sediments.</title>
        <authorList>
            <person name="Bhattacharya S."/>
            <person name="Roy C."/>
            <person name="Mondal N."/>
            <person name="Sarkar J."/>
            <person name="Mandal S."/>
            <person name="Rameez M.J."/>
            <person name="Ghosh W."/>
        </authorList>
    </citation>
    <scope>NUCLEOTIDE SEQUENCE [LARGE SCALE GENOMIC DNA]</scope>
    <source>
        <strain evidence="4 7">SBBB</strain>
    </source>
</reference>
<dbReference type="SUPFAM" id="SSF51735">
    <property type="entry name" value="NAD(P)-binding Rossmann-fold domains"/>
    <property type="match status" value="1"/>
</dbReference>
<dbReference type="RefSeq" id="WP_074777274.1">
    <property type="nucleotide sequence ID" value="NZ_FOGN01000001.1"/>
</dbReference>
<dbReference type="AlphaFoldDB" id="A0A1I4KVT3"/>
<gene>
    <name evidence="4" type="ORF">FA869_16465</name>
    <name evidence="3" type="ORF">SAMN04487855_1431</name>
    <name evidence="2" type="ORF">SAMN05216589_0192</name>
</gene>
<dbReference type="InterPro" id="IPR036291">
    <property type="entry name" value="NAD(P)-bd_dom_sf"/>
</dbReference>
<evidence type="ECO:0000313" key="3">
    <source>
        <dbReference type="EMBL" id="SFL82855.1"/>
    </source>
</evidence>
<dbReference type="EMBL" id="FOGN01000001">
    <property type="protein sequence ID" value="SER32381.1"/>
    <property type="molecule type" value="Genomic_DNA"/>
</dbReference>